<evidence type="ECO:0000256" key="2">
    <source>
        <dbReference type="ARBA" id="ARBA00005046"/>
    </source>
</evidence>
<comment type="similarity">
    <text evidence="3 6">Belongs to the MoeA family.</text>
</comment>
<dbReference type="PANTHER" id="PTHR10192">
    <property type="entry name" value="MOLYBDOPTERIN BIOSYNTHESIS PROTEIN"/>
    <property type="match status" value="1"/>
</dbReference>
<dbReference type="Pfam" id="PF03453">
    <property type="entry name" value="MoeA_N"/>
    <property type="match status" value="1"/>
</dbReference>
<evidence type="ECO:0000256" key="3">
    <source>
        <dbReference type="ARBA" id="ARBA00010763"/>
    </source>
</evidence>
<keyword evidence="4 6" id="KW-0501">Molybdenum cofactor biosynthesis</keyword>
<dbReference type="InterPro" id="IPR036135">
    <property type="entry name" value="MoeA_linker/N_sf"/>
</dbReference>
<dbReference type="NCBIfam" id="TIGR00177">
    <property type="entry name" value="molyb_syn"/>
    <property type="match status" value="1"/>
</dbReference>
<keyword evidence="6" id="KW-0808">Transferase</keyword>
<comment type="catalytic activity">
    <reaction evidence="5">
        <text>adenylyl-molybdopterin + molybdate = Mo-molybdopterin + AMP + H(+)</text>
        <dbReference type="Rhea" id="RHEA:35047"/>
        <dbReference type="ChEBI" id="CHEBI:15378"/>
        <dbReference type="ChEBI" id="CHEBI:36264"/>
        <dbReference type="ChEBI" id="CHEBI:62727"/>
        <dbReference type="ChEBI" id="CHEBI:71302"/>
        <dbReference type="ChEBI" id="CHEBI:456215"/>
        <dbReference type="EC" id="2.10.1.1"/>
    </reaction>
</comment>
<protein>
    <recommendedName>
        <fullName evidence="6">Molybdopterin molybdenumtransferase</fullName>
        <ecNumber evidence="6">2.10.1.1</ecNumber>
    </recommendedName>
</protein>
<dbReference type="Pfam" id="PF00994">
    <property type="entry name" value="MoCF_biosynth"/>
    <property type="match status" value="1"/>
</dbReference>
<keyword evidence="6" id="KW-0500">Molybdenum</keyword>
<evidence type="ECO:0000313" key="8">
    <source>
        <dbReference type="EMBL" id="MFC3713894.1"/>
    </source>
</evidence>
<reference evidence="9" key="1">
    <citation type="journal article" date="2019" name="Int. J. Syst. Evol. Microbiol.">
        <title>The Global Catalogue of Microorganisms (GCM) 10K type strain sequencing project: providing services to taxonomists for standard genome sequencing and annotation.</title>
        <authorList>
            <consortium name="The Broad Institute Genomics Platform"/>
            <consortium name="The Broad Institute Genome Sequencing Center for Infectious Disease"/>
            <person name="Wu L."/>
            <person name="Ma J."/>
        </authorList>
    </citation>
    <scope>NUCLEOTIDE SEQUENCE [LARGE SCALE GENOMIC DNA]</scope>
    <source>
        <strain evidence="9">KCTC 42644</strain>
    </source>
</reference>
<evidence type="ECO:0000256" key="4">
    <source>
        <dbReference type="ARBA" id="ARBA00023150"/>
    </source>
</evidence>
<sequence length="402" mass="41070">MLPLGDAQAKLLGSLSPLPAETVPLAAAAGRHLAADIVARRTQPPFAASAMDGYAIRFADMPGPWRLIGESSAGARFEGSIGAGETARIFTGAPLPAGADTVMVQEDVARDGDSVRLALEGPPREGAHIRAAGLDFGKGDRLVTAGTRLGAAQIGLIASGGFAEVAVHRRPRVALLSTGDELVPPGVTPRPDQIVNANGAMLAALFTAAGAEVTDLGIVADDRDAIGAALAEAAGADLLVTIGGASVGDRDLVVPVLEAQGAAIDFWKVAIRPGKPMLTGMLRATRVIGLPGNPVSAFVCAQLFVLPAIRRLAGSPSPLPPVLQARATIDLPPNDKRRDHLRATLAWSGNAWTITPVARQDSSMLGILAASNALLVRPENDAGVTVGGFVPVIPLDSGIPTP</sequence>
<keyword evidence="9" id="KW-1185">Reference proteome</keyword>
<evidence type="ECO:0000256" key="1">
    <source>
        <dbReference type="ARBA" id="ARBA00002901"/>
    </source>
</evidence>
<dbReference type="Proteomes" id="UP001595615">
    <property type="component" value="Unassembled WGS sequence"/>
</dbReference>
<dbReference type="PANTHER" id="PTHR10192:SF5">
    <property type="entry name" value="GEPHYRIN"/>
    <property type="match status" value="1"/>
</dbReference>
<evidence type="ECO:0000256" key="6">
    <source>
        <dbReference type="RuleBase" id="RU365090"/>
    </source>
</evidence>
<proteinExistence type="inferred from homology"/>
<evidence type="ECO:0000313" key="9">
    <source>
        <dbReference type="Proteomes" id="UP001595615"/>
    </source>
</evidence>
<dbReference type="NCBIfam" id="NF045515">
    <property type="entry name" value="Glp_gephyrin"/>
    <property type="match status" value="1"/>
</dbReference>
<evidence type="ECO:0000259" key="7">
    <source>
        <dbReference type="SMART" id="SM00852"/>
    </source>
</evidence>
<evidence type="ECO:0000256" key="5">
    <source>
        <dbReference type="ARBA" id="ARBA00047317"/>
    </source>
</evidence>
<comment type="caution">
    <text evidence="8">The sequence shown here is derived from an EMBL/GenBank/DDBJ whole genome shotgun (WGS) entry which is preliminary data.</text>
</comment>
<keyword evidence="6" id="KW-0479">Metal-binding</keyword>
<dbReference type="SMART" id="SM00852">
    <property type="entry name" value="MoCF_biosynth"/>
    <property type="match status" value="1"/>
</dbReference>
<dbReference type="Gene3D" id="3.40.980.10">
    <property type="entry name" value="MoaB/Mog-like domain"/>
    <property type="match status" value="1"/>
</dbReference>
<gene>
    <name evidence="8" type="primary">glp</name>
    <name evidence="8" type="ORF">ACFOMD_15060</name>
</gene>
<accession>A0ABV7XGP6</accession>
<dbReference type="Gene3D" id="2.170.190.11">
    <property type="entry name" value="Molybdopterin biosynthesis moea protein, domain 3"/>
    <property type="match status" value="1"/>
</dbReference>
<dbReference type="SUPFAM" id="SSF63867">
    <property type="entry name" value="MoeA C-terminal domain-like"/>
    <property type="match status" value="1"/>
</dbReference>
<dbReference type="CDD" id="cd00887">
    <property type="entry name" value="MoeA"/>
    <property type="match status" value="1"/>
</dbReference>
<dbReference type="Gene3D" id="3.90.105.10">
    <property type="entry name" value="Molybdopterin biosynthesis moea protein, domain 2"/>
    <property type="match status" value="1"/>
</dbReference>
<dbReference type="InterPro" id="IPR038987">
    <property type="entry name" value="MoeA-like"/>
</dbReference>
<keyword evidence="6" id="KW-0460">Magnesium</keyword>
<organism evidence="8 9">
    <name type="scientific">Sphingoaurantiacus capsulatus</name>
    <dbReference type="NCBI Taxonomy" id="1771310"/>
    <lineage>
        <taxon>Bacteria</taxon>
        <taxon>Pseudomonadati</taxon>
        <taxon>Pseudomonadota</taxon>
        <taxon>Alphaproteobacteria</taxon>
        <taxon>Sphingomonadales</taxon>
        <taxon>Sphingosinicellaceae</taxon>
        <taxon>Sphingoaurantiacus</taxon>
    </lineage>
</organism>
<dbReference type="EC" id="2.10.1.1" evidence="6"/>
<comment type="cofactor">
    <cofactor evidence="6">
        <name>Mg(2+)</name>
        <dbReference type="ChEBI" id="CHEBI:18420"/>
    </cofactor>
</comment>
<dbReference type="RefSeq" id="WP_380862830.1">
    <property type="nucleotide sequence ID" value="NZ_JBHRXV010000011.1"/>
</dbReference>
<dbReference type="Gene3D" id="2.40.340.10">
    <property type="entry name" value="MoeA, C-terminal, domain IV"/>
    <property type="match status" value="1"/>
</dbReference>
<dbReference type="InterPro" id="IPR001453">
    <property type="entry name" value="MoaB/Mog_dom"/>
</dbReference>
<comment type="function">
    <text evidence="1 6">Catalyzes the insertion of molybdate into adenylated molybdopterin with the concomitant release of AMP.</text>
</comment>
<name>A0ABV7XGP6_9SPHN</name>
<dbReference type="InterPro" id="IPR036425">
    <property type="entry name" value="MoaB/Mog-like_dom_sf"/>
</dbReference>
<dbReference type="InterPro" id="IPR005110">
    <property type="entry name" value="MoeA_linker/N"/>
</dbReference>
<dbReference type="InterPro" id="IPR036688">
    <property type="entry name" value="MoeA_C_domain_IV_sf"/>
</dbReference>
<dbReference type="SUPFAM" id="SSF63882">
    <property type="entry name" value="MoeA N-terminal region -like"/>
    <property type="match status" value="1"/>
</dbReference>
<feature type="domain" description="MoaB/Mog" evidence="7">
    <location>
        <begin position="174"/>
        <end position="311"/>
    </location>
</feature>
<dbReference type="SUPFAM" id="SSF53218">
    <property type="entry name" value="Molybdenum cofactor biosynthesis proteins"/>
    <property type="match status" value="1"/>
</dbReference>
<dbReference type="EMBL" id="JBHRXV010000011">
    <property type="protein sequence ID" value="MFC3713894.1"/>
    <property type="molecule type" value="Genomic_DNA"/>
</dbReference>
<dbReference type="Pfam" id="PF03454">
    <property type="entry name" value="MoeA_C"/>
    <property type="match status" value="1"/>
</dbReference>
<dbReference type="InterPro" id="IPR005111">
    <property type="entry name" value="MoeA_C_domain_IV"/>
</dbReference>
<comment type="pathway">
    <text evidence="2 6">Cofactor biosynthesis; molybdopterin biosynthesis.</text>
</comment>